<evidence type="ECO:0000256" key="1">
    <source>
        <dbReference type="SAM" id="Coils"/>
    </source>
</evidence>
<feature type="compositionally biased region" description="Polar residues" evidence="2">
    <location>
        <begin position="23"/>
        <end position="37"/>
    </location>
</feature>
<dbReference type="Proteomes" id="UP000799766">
    <property type="component" value="Unassembled WGS sequence"/>
</dbReference>
<feature type="compositionally biased region" description="Basic residues" evidence="2">
    <location>
        <begin position="1"/>
        <end position="11"/>
    </location>
</feature>
<feature type="compositionally biased region" description="Acidic residues" evidence="2">
    <location>
        <begin position="521"/>
        <end position="534"/>
    </location>
</feature>
<feature type="region of interest" description="Disordered" evidence="2">
    <location>
        <begin position="497"/>
        <end position="540"/>
    </location>
</feature>
<proteinExistence type="predicted"/>
<protein>
    <submittedName>
        <fullName evidence="3">Uncharacterized protein</fullName>
    </submittedName>
</protein>
<feature type="region of interest" description="Disordered" evidence="2">
    <location>
        <begin position="340"/>
        <end position="363"/>
    </location>
</feature>
<dbReference type="EMBL" id="MU001679">
    <property type="protein sequence ID" value="KAF2458055.1"/>
    <property type="molecule type" value="Genomic_DNA"/>
</dbReference>
<feature type="region of interest" description="Disordered" evidence="2">
    <location>
        <begin position="1"/>
        <end position="242"/>
    </location>
</feature>
<dbReference type="OrthoDB" id="4160836at2759"/>
<gene>
    <name evidence="3" type="ORF">BDY21DRAFT_379092</name>
</gene>
<organism evidence="3 4">
    <name type="scientific">Lineolata rhizophorae</name>
    <dbReference type="NCBI Taxonomy" id="578093"/>
    <lineage>
        <taxon>Eukaryota</taxon>
        <taxon>Fungi</taxon>
        <taxon>Dikarya</taxon>
        <taxon>Ascomycota</taxon>
        <taxon>Pezizomycotina</taxon>
        <taxon>Dothideomycetes</taxon>
        <taxon>Dothideomycetes incertae sedis</taxon>
        <taxon>Lineolatales</taxon>
        <taxon>Lineolataceae</taxon>
        <taxon>Lineolata</taxon>
    </lineage>
</organism>
<accession>A0A6A6P223</accession>
<evidence type="ECO:0000313" key="4">
    <source>
        <dbReference type="Proteomes" id="UP000799766"/>
    </source>
</evidence>
<name>A0A6A6P223_9PEZI</name>
<evidence type="ECO:0000313" key="3">
    <source>
        <dbReference type="EMBL" id="KAF2458055.1"/>
    </source>
</evidence>
<feature type="coiled-coil region" evidence="1">
    <location>
        <begin position="259"/>
        <end position="286"/>
    </location>
</feature>
<evidence type="ECO:0000256" key="2">
    <source>
        <dbReference type="SAM" id="MobiDB-lite"/>
    </source>
</evidence>
<reference evidence="3" key="1">
    <citation type="journal article" date="2020" name="Stud. Mycol.">
        <title>101 Dothideomycetes genomes: a test case for predicting lifestyles and emergence of pathogens.</title>
        <authorList>
            <person name="Haridas S."/>
            <person name="Albert R."/>
            <person name="Binder M."/>
            <person name="Bloem J."/>
            <person name="Labutti K."/>
            <person name="Salamov A."/>
            <person name="Andreopoulos B."/>
            <person name="Baker S."/>
            <person name="Barry K."/>
            <person name="Bills G."/>
            <person name="Bluhm B."/>
            <person name="Cannon C."/>
            <person name="Castanera R."/>
            <person name="Culley D."/>
            <person name="Daum C."/>
            <person name="Ezra D."/>
            <person name="Gonzalez J."/>
            <person name="Henrissat B."/>
            <person name="Kuo A."/>
            <person name="Liang C."/>
            <person name="Lipzen A."/>
            <person name="Lutzoni F."/>
            <person name="Magnuson J."/>
            <person name="Mondo S."/>
            <person name="Nolan M."/>
            <person name="Ohm R."/>
            <person name="Pangilinan J."/>
            <person name="Park H.-J."/>
            <person name="Ramirez L."/>
            <person name="Alfaro M."/>
            <person name="Sun H."/>
            <person name="Tritt A."/>
            <person name="Yoshinaga Y."/>
            <person name="Zwiers L.-H."/>
            <person name="Turgeon B."/>
            <person name="Goodwin S."/>
            <person name="Spatafora J."/>
            <person name="Crous P."/>
            <person name="Grigoriev I."/>
        </authorList>
    </citation>
    <scope>NUCLEOTIDE SEQUENCE</scope>
    <source>
        <strain evidence="3">ATCC 16933</strain>
    </source>
</reference>
<keyword evidence="4" id="KW-1185">Reference proteome</keyword>
<dbReference type="AlphaFoldDB" id="A0A6A6P223"/>
<sequence>MESPSPKRRRLSAAPPRPSASAQTGTSARASFASPTRASLARFNPSLLPRPRSAGNPAPATPDKPPRARSDDALAYVLASHTANPHADPEADPANGRASAERATGADAIEGEPARTAVGTPRRSAVQGRFYERFLGEVPDVERDDEELPPTPSEPGSGRRDGASPSGSVPRGMLFSSPSRRPKRGKGRDKGLGASPLRPRVQPTKGAAEADSGTSGAASNFGGKKAEAVASRPEGQAVPSAIKPAAMGEAVLDPRFKEKEKLERELRVLQEEVNELEKEAELSRSGQSGAIGDDNIDTLMSLLVDDATDAASTSAQNPPLSLSQALNAFLPFSLLPQPRISAAPPSSASTDEDSDPLPSHDPVDLPEPIPYLTLFTPFTFTSETSLSGTISPTQQIQHLTLRSPGALLTARLELAIERAGSGGFAGGVSVASLKVESLPAWARREVGAWLDDVAESDRDINRCCWALERYWDVCVRRAECWVRCERAWPGLVAETREKSAGAGAREGGAMGKGKGKRERVDEEGNEDSDEEAPEEERVQLSKTQLKEQLGRTTLVLGSEQVVLRVSWKVGCAWTGDAMSSLKADVALPRTWSEADDRGAFKRVPAAFERLVEDRGVFEAIKVLIGLLFTK</sequence>
<keyword evidence="1" id="KW-0175">Coiled coil</keyword>